<feature type="region of interest" description="Disordered" evidence="6">
    <location>
        <begin position="57"/>
        <end position="97"/>
    </location>
</feature>
<dbReference type="Proteomes" id="UP000230750">
    <property type="component" value="Unassembled WGS sequence"/>
</dbReference>
<dbReference type="InterPro" id="IPR055270">
    <property type="entry name" value="Glyco_tran_10_C"/>
</dbReference>
<evidence type="ECO:0000256" key="7">
    <source>
        <dbReference type="SAM" id="SignalP"/>
    </source>
</evidence>
<reference evidence="9 10" key="1">
    <citation type="journal article" date="2017" name="PLoS Biol.">
        <title>The sea cucumber genome provides insights into morphological evolution and visceral regeneration.</title>
        <authorList>
            <person name="Zhang X."/>
            <person name="Sun L."/>
            <person name="Yuan J."/>
            <person name="Sun Y."/>
            <person name="Gao Y."/>
            <person name="Zhang L."/>
            <person name="Li S."/>
            <person name="Dai H."/>
            <person name="Hamel J.F."/>
            <person name="Liu C."/>
            <person name="Yu Y."/>
            <person name="Liu S."/>
            <person name="Lin W."/>
            <person name="Guo K."/>
            <person name="Jin S."/>
            <person name="Xu P."/>
            <person name="Storey K.B."/>
            <person name="Huan P."/>
            <person name="Zhang T."/>
            <person name="Zhou Y."/>
            <person name="Zhang J."/>
            <person name="Lin C."/>
            <person name="Li X."/>
            <person name="Xing L."/>
            <person name="Huo D."/>
            <person name="Sun M."/>
            <person name="Wang L."/>
            <person name="Mercier A."/>
            <person name="Li F."/>
            <person name="Yang H."/>
            <person name="Xiang J."/>
        </authorList>
    </citation>
    <scope>NUCLEOTIDE SEQUENCE [LARGE SCALE GENOMIC DNA]</scope>
    <source>
        <strain evidence="9">Shaxun</strain>
        <tissue evidence="9">Muscle</tissue>
    </source>
</reference>
<dbReference type="PANTHER" id="PTHR11929">
    <property type="entry name" value="ALPHA- 1,3 -FUCOSYLTRANSFERASE"/>
    <property type="match status" value="1"/>
</dbReference>
<evidence type="ECO:0000256" key="1">
    <source>
        <dbReference type="ARBA" id="ARBA00004922"/>
    </source>
</evidence>
<dbReference type="AlphaFoldDB" id="A0A2G8LAA1"/>
<dbReference type="UniPathway" id="UPA00378"/>
<comment type="pathway">
    <text evidence="1">Protein modification; protein glycosylation.</text>
</comment>
<dbReference type="SUPFAM" id="SSF53756">
    <property type="entry name" value="UDP-Glycosyltransferase/glycogen phosphorylase"/>
    <property type="match status" value="1"/>
</dbReference>
<accession>A0A2G8LAA1</accession>
<comment type="caution">
    <text evidence="9">The sequence shown here is derived from an EMBL/GenBank/DDBJ whole genome shotgun (WGS) entry which is preliminary data.</text>
</comment>
<protein>
    <recommendedName>
        <fullName evidence="5">Fucosyltransferase</fullName>
        <ecNumber evidence="5">2.4.1.-</ecNumber>
    </recommendedName>
</protein>
<feature type="chain" id="PRO_5013681360" description="Fucosyltransferase" evidence="7">
    <location>
        <begin position="28"/>
        <end position="511"/>
    </location>
</feature>
<dbReference type="EMBL" id="MRZV01000150">
    <property type="protein sequence ID" value="PIK57196.1"/>
    <property type="molecule type" value="Genomic_DNA"/>
</dbReference>
<keyword evidence="5" id="KW-0812">Transmembrane</keyword>
<dbReference type="InterPro" id="IPR001503">
    <property type="entry name" value="Glyco_trans_10"/>
</dbReference>
<evidence type="ECO:0000259" key="8">
    <source>
        <dbReference type="Pfam" id="PF00852"/>
    </source>
</evidence>
<organism evidence="9 10">
    <name type="scientific">Stichopus japonicus</name>
    <name type="common">Sea cucumber</name>
    <dbReference type="NCBI Taxonomy" id="307972"/>
    <lineage>
        <taxon>Eukaryota</taxon>
        <taxon>Metazoa</taxon>
        <taxon>Echinodermata</taxon>
        <taxon>Eleutherozoa</taxon>
        <taxon>Echinozoa</taxon>
        <taxon>Holothuroidea</taxon>
        <taxon>Aspidochirotacea</taxon>
        <taxon>Aspidochirotida</taxon>
        <taxon>Stichopodidae</taxon>
        <taxon>Apostichopus</taxon>
    </lineage>
</organism>
<evidence type="ECO:0000313" key="10">
    <source>
        <dbReference type="Proteomes" id="UP000230750"/>
    </source>
</evidence>
<dbReference type="FunFam" id="3.40.50.11660:FF:000004">
    <property type="entry name" value="Glycoprotein 3-alpha-L-fucosyltransferase A"/>
    <property type="match status" value="1"/>
</dbReference>
<proteinExistence type="inferred from homology"/>
<evidence type="ECO:0000256" key="3">
    <source>
        <dbReference type="ARBA" id="ARBA00022676"/>
    </source>
</evidence>
<name>A0A2G8LAA1_STIJA</name>
<dbReference type="GO" id="GO:0032580">
    <property type="term" value="C:Golgi cisterna membrane"/>
    <property type="evidence" value="ECO:0007669"/>
    <property type="project" value="UniProtKB-SubCell"/>
</dbReference>
<dbReference type="Pfam" id="PF00852">
    <property type="entry name" value="Glyco_transf_10"/>
    <property type="match status" value="1"/>
</dbReference>
<evidence type="ECO:0000256" key="2">
    <source>
        <dbReference type="ARBA" id="ARBA00008919"/>
    </source>
</evidence>
<keyword evidence="10" id="KW-1185">Reference proteome</keyword>
<sequence>MWLFIYRNKKGFLILTSCLCLLYNVVPSTNTNTQRNIKELSEARDVRPLDERLIGSALKDVGGSNADMRKGEPNSKDESVPKIRVSENPQEQIPANNQSRLEDPYGLLTATPAWGSITHTTEKPTPGEPVPRGVTVKADDNGTEQTISLNVGFVERRKRWAYSKVFAKPPSPRVCQCGGKLGGVNVTLETDLFRLNQYDILIFVQDTGQLPLNPNMWRRLLSSAKVDQRRVYASVEGISKVRFLIPPPHYKNRAFHWSFTYHSKSDLVAPYGSYRPFEKPHSFAEKRNWTDGKTKLVAWMSSSNKTTWKRFDWVKSLQDHVGIGMFGKQFESCSRNSKWCERMIKKYKFYLALEGSCCSEYMTEKLWRSFSWGLIPIVVGATKEDYERFAPPNSFIYADDFGSPQELAEYLHKLDHNDDLYNDYFEWRSKGEVVLHATERGPWIAKTNKPPADNFYSCNRVCLVADKYSNEELNKSSSSSETFFDPDARWWGGSCRACGSHDWIRQFSGLK</sequence>
<evidence type="ECO:0000256" key="4">
    <source>
        <dbReference type="ARBA" id="ARBA00022679"/>
    </source>
</evidence>
<evidence type="ECO:0000256" key="5">
    <source>
        <dbReference type="RuleBase" id="RU003832"/>
    </source>
</evidence>
<dbReference type="PANTHER" id="PTHR11929:SF145">
    <property type="entry name" value="ALPHA-(1,3)-FUCOSYLTRANSFERASE FUT-1"/>
    <property type="match status" value="1"/>
</dbReference>
<feature type="domain" description="Fucosyltransferase C-terminal" evidence="8">
    <location>
        <begin position="292"/>
        <end position="442"/>
    </location>
</feature>
<feature type="compositionally biased region" description="Basic and acidic residues" evidence="6">
    <location>
        <begin position="67"/>
        <end position="85"/>
    </location>
</feature>
<dbReference type="Gene3D" id="3.40.50.11660">
    <property type="entry name" value="Glycosyl transferase family 10, C-terminal domain"/>
    <property type="match status" value="1"/>
</dbReference>
<keyword evidence="5" id="KW-0472">Membrane</keyword>
<comment type="subcellular location">
    <subcellularLocation>
        <location evidence="5">Golgi apparatus</location>
        <location evidence="5">Golgi stack membrane</location>
        <topology evidence="5">Single-pass type II membrane protein</topology>
    </subcellularLocation>
</comment>
<keyword evidence="4 5" id="KW-0808">Transferase</keyword>
<keyword evidence="7" id="KW-0732">Signal</keyword>
<dbReference type="InterPro" id="IPR038577">
    <property type="entry name" value="GT10-like_C_sf"/>
</dbReference>
<gene>
    <name evidence="9" type="ORF">BSL78_05895</name>
</gene>
<dbReference type="EC" id="2.4.1.-" evidence="5"/>
<evidence type="ECO:0000313" key="9">
    <source>
        <dbReference type="EMBL" id="PIK57196.1"/>
    </source>
</evidence>
<dbReference type="OrthoDB" id="427096at2759"/>
<feature type="compositionally biased region" description="Polar residues" evidence="6">
    <location>
        <begin position="87"/>
        <end position="97"/>
    </location>
</feature>
<keyword evidence="5" id="KW-0333">Golgi apparatus</keyword>
<dbReference type="GO" id="GO:0046920">
    <property type="term" value="F:alpha-(1-&gt;3)-fucosyltransferase activity"/>
    <property type="evidence" value="ECO:0007669"/>
    <property type="project" value="TreeGrafter"/>
</dbReference>
<keyword evidence="3 5" id="KW-0328">Glycosyltransferase</keyword>
<feature type="signal peptide" evidence="7">
    <location>
        <begin position="1"/>
        <end position="27"/>
    </location>
</feature>
<evidence type="ECO:0000256" key="6">
    <source>
        <dbReference type="SAM" id="MobiDB-lite"/>
    </source>
</evidence>
<comment type="similarity">
    <text evidence="2 5">Belongs to the glycosyltransferase 10 family.</text>
</comment>